<reference evidence="1" key="1">
    <citation type="submission" date="2022-07" db="EMBL/GenBank/DDBJ databases">
        <title>Phylogenomic reconstructions and comparative analyses of Kickxellomycotina fungi.</title>
        <authorList>
            <person name="Reynolds N.K."/>
            <person name="Stajich J.E."/>
            <person name="Barry K."/>
            <person name="Grigoriev I.V."/>
            <person name="Crous P."/>
            <person name="Smith M.E."/>
        </authorList>
    </citation>
    <scope>NUCLEOTIDE SEQUENCE</scope>
    <source>
        <strain evidence="1">BCRC 34191</strain>
    </source>
</reference>
<name>A0ACC1KPC2_9FUNG</name>
<organism evidence="1 2">
    <name type="scientific">Coemansia linderi</name>
    <dbReference type="NCBI Taxonomy" id="2663919"/>
    <lineage>
        <taxon>Eukaryota</taxon>
        <taxon>Fungi</taxon>
        <taxon>Fungi incertae sedis</taxon>
        <taxon>Zoopagomycota</taxon>
        <taxon>Kickxellomycotina</taxon>
        <taxon>Kickxellomycetes</taxon>
        <taxon>Kickxellales</taxon>
        <taxon>Kickxellaceae</taxon>
        <taxon>Coemansia</taxon>
    </lineage>
</organism>
<sequence length="1368" mass="151048">MASNGWDAGRVFTRNVHEGEEVKNDRQKIQQDLFDFIQNFRDDNVFIYRDQLRQNLAVGDYVLNVVLQDLVSFDESLSQQLVNQPIEILPLFELAARNSARRIVAPSATGLQDIPEIQVTVRSNTNMVNIRDLGSDHISKLVCVSGIVIGASSLASKATTVLLQCRSCRHTKVVPVGGGFAGVQIPRICDREQVANSEKCPLDPFEIITDKCKFIDQQTLKVQEAPDLIPVGELPRHTVMSADRSLTNKVFPGSRVTITGIFTVYQSKGMKDNSAIAIRQPYLRVVGIEIIKSGNSFTKRVFTPEEEHEFIALSRSPNIYQKFSSSIAPSIYGNEDIKRAVSCLLFGGSKKSLPDGMRLRGDINVLLLGDPGTAKSQLLKFVEKVSPISIYTSGKGSSAAGLTASVIKDPSSREFYLEGGAMVLADGGVVCIDEFDKMRDEDRVAIHEAMEQQTISIAKAGITTILNARSSVLAAANPLFGRYDDSKAPGENIDFQTTILSRFDMIFIVKDEHNELRDQTIARHVMQVHATRAAVEVEGGELSLETMRRYITYCKERCAPRLSPEASEKLSSFFVAMRAQLWDMERDSTERSVIPITVRQLEAVVRITESLAKMTLSPVATVEHVDEAIRMFRMSTMDAVQSGQGGGTTRSDLSSEMHRVEQEIRRRLPIGSQVSVRAITNDFTNQGFSSHAVDRALYLLVRQETLQFKSQRMVIQRVGVQRSNKRLKSEEAIRSASADQDSEALQIQAMTLPLNGSGGGSRSRSPRMEGNGASSSTTNGNVVGMSLRSATSATAAEGGSVEDSSSQLWRYPGLRKEAPRQCLRQSHFGEEQVVRLMLQELRDRGFTDSYKLLQSESGFTLEDEPVARFRSNVLSGKWPEVEGALSSIGIDALEDVTAAQFIIKQQQFLEQLEARQLKQALLILQNELIVLTNDVTKLHRLSSLLMCPTSADLRTAAEWDGREGRSRLLVLESLQKYISPGKMVPAHRMETLLAQAMASQRASCGQHVRDVDGSLYTDHACPPTVFPKDLRTVLKGHRDEVWYVAFSPDGRYLGSASSDKTCIVWSTKDYSIVQRLEGHELEVACLAWSPDSKQIVSTSSDRTLRLWDVETGESLRVFTGHDETVTACKWLGDTGKILSGSLDRKVIIWNKKGEIVKQVTTPRVHDLVISSDCSLLLVADDQNSVHVYDLTTLTFLYTLEETAIIMSLALSSDARYCLTVLKTGGMNMWDLNSRTRVREFRGHAQGKYVIRCAFAGLDDRLVALGSEDGSLFVWSRDTGCRLAHLEGHDSRVNACAWSSKLAVLASASDDNSICIWPAYHGAPGNIQKAKSVSSQLSSASSLPLSPSLARPSLVTDAIDDDNSMISEA</sequence>
<keyword evidence="1" id="KW-0378">Hydrolase</keyword>
<dbReference type="EC" id="3.6.4.12" evidence="1"/>
<dbReference type="Proteomes" id="UP001140066">
    <property type="component" value="Unassembled WGS sequence"/>
</dbReference>
<evidence type="ECO:0000313" key="2">
    <source>
        <dbReference type="Proteomes" id="UP001140066"/>
    </source>
</evidence>
<keyword evidence="2" id="KW-1185">Reference proteome</keyword>
<gene>
    <name evidence="1" type="primary">MCM5</name>
    <name evidence="1" type="ORF">GGI18_000035</name>
</gene>
<comment type="caution">
    <text evidence="1">The sequence shown here is derived from an EMBL/GenBank/DDBJ whole genome shotgun (WGS) entry which is preliminary data.</text>
</comment>
<dbReference type="EMBL" id="JANBUK010000002">
    <property type="protein sequence ID" value="KAJ2792846.1"/>
    <property type="molecule type" value="Genomic_DNA"/>
</dbReference>
<evidence type="ECO:0000313" key="1">
    <source>
        <dbReference type="EMBL" id="KAJ2792846.1"/>
    </source>
</evidence>
<protein>
    <submittedName>
        <fullName evidence="1">Minichromosome maintenance protein 5</fullName>
        <ecNumber evidence="1">3.6.4.12</ecNumber>
    </submittedName>
</protein>
<proteinExistence type="predicted"/>
<accession>A0ACC1KPC2</accession>